<comment type="similarity">
    <text evidence="1">Belongs to the short-chain dehydrogenases/reductases (SDR) family.</text>
</comment>
<sequence length="200" mass="20511">MKVLAIGANGVIGQAVVNQLSQNHQVIAVGHSRGEVTVDIEDQASIRALFEQVGQVDAIVSMAGNGEMGSIADMPSSGYAEVLKGKLMGQVNLVRIGLEYLKDGGSITLTSGQAANYPMVGTAAISIGVAGINAFVGVAALELEGGKRINAVSPTVVKETLEQWGVDSSAGIPACEVAKFYQQSIEGADNGKTLNAVLAQ</sequence>
<dbReference type="InterPro" id="IPR002347">
    <property type="entry name" value="SDR_fam"/>
</dbReference>
<comment type="caution">
    <text evidence="3">The sequence shown here is derived from an EMBL/GenBank/DDBJ whole genome shotgun (WGS) entry which is preliminary data.</text>
</comment>
<name>A0ABV4MDE7_9VIBR</name>
<dbReference type="Pfam" id="PF13561">
    <property type="entry name" value="adh_short_C2"/>
    <property type="match status" value="1"/>
</dbReference>
<organism evidence="3 4">
    <name type="scientific">Vibrio bivalvicida</name>
    <dbReference type="NCBI Taxonomy" id="1276888"/>
    <lineage>
        <taxon>Bacteria</taxon>
        <taxon>Pseudomonadati</taxon>
        <taxon>Pseudomonadota</taxon>
        <taxon>Gammaproteobacteria</taxon>
        <taxon>Vibrionales</taxon>
        <taxon>Vibrionaceae</taxon>
        <taxon>Vibrio</taxon>
        <taxon>Vibrio oreintalis group</taxon>
    </lineage>
</organism>
<protein>
    <submittedName>
        <fullName evidence="3">Short chain dehydrogenase</fullName>
    </submittedName>
</protein>
<proteinExistence type="inferred from homology"/>
<keyword evidence="2" id="KW-0560">Oxidoreductase</keyword>
<dbReference type="NCBIfam" id="NF005754">
    <property type="entry name" value="PRK07578.1"/>
    <property type="match status" value="1"/>
</dbReference>
<dbReference type="EMBL" id="JBGOOS010000002">
    <property type="protein sequence ID" value="MEZ8207564.1"/>
    <property type="molecule type" value="Genomic_DNA"/>
</dbReference>
<accession>A0ABV4MDE7</accession>
<dbReference type="PANTHER" id="PTHR43477:SF1">
    <property type="entry name" value="DIHYDROANTICAPSIN 7-DEHYDROGENASE"/>
    <property type="match status" value="1"/>
</dbReference>
<evidence type="ECO:0000256" key="2">
    <source>
        <dbReference type="ARBA" id="ARBA00023002"/>
    </source>
</evidence>
<dbReference type="Proteomes" id="UP001569151">
    <property type="component" value="Unassembled WGS sequence"/>
</dbReference>
<dbReference type="SUPFAM" id="SSF51735">
    <property type="entry name" value="NAD(P)-binding Rossmann-fold domains"/>
    <property type="match status" value="1"/>
</dbReference>
<dbReference type="CDD" id="cd11731">
    <property type="entry name" value="Lin1944_like_SDR_c"/>
    <property type="match status" value="1"/>
</dbReference>
<dbReference type="PANTHER" id="PTHR43477">
    <property type="entry name" value="DIHYDROANTICAPSIN 7-DEHYDROGENASE"/>
    <property type="match status" value="1"/>
</dbReference>
<evidence type="ECO:0000313" key="3">
    <source>
        <dbReference type="EMBL" id="MEZ8207564.1"/>
    </source>
</evidence>
<dbReference type="InterPro" id="IPR036291">
    <property type="entry name" value="NAD(P)-bd_dom_sf"/>
</dbReference>
<evidence type="ECO:0000313" key="4">
    <source>
        <dbReference type="Proteomes" id="UP001569151"/>
    </source>
</evidence>
<dbReference type="Gene3D" id="3.40.50.720">
    <property type="entry name" value="NAD(P)-binding Rossmann-like Domain"/>
    <property type="match status" value="1"/>
</dbReference>
<dbReference type="InterPro" id="IPR051122">
    <property type="entry name" value="SDR_DHRS6-like"/>
</dbReference>
<dbReference type="PRINTS" id="PR00081">
    <property type="entry name" value="GDHRDH"/>
</dbReference>
<dbReference type="RefSeq" id="WP_371717633.1">
    <property type="nucleotide sequence ID" value="NZ_JBGOOF010000002.1"/>
</dbReference>
<reference evidence="3 4" key="1">
    <citation type="submission" date="2024-06" db="EMBL/GenBank/DDBJ databases">
        <authorList>
            <person name="Steensen K."/>
            <person name="Seneca J."/>
            <person name="Bartlau N."/>
            <person name="Yu A.X."/>
            <person name="Polz M.F."/>
        </authorList>
    </citation>
    <scope>NUCLEOTIDE SEQUENCE [LARGE SCALE GENOMIC DNA]</scope>
    <source>
        <strain evidence="3 4">1F146</strain>
    </source>
</reference>
<keyword evidence="4" id="KW-1185">Reference proteome</keyword>
<evidence type="ECO:0000256" key="1">
    <source>
        <dbReference type="ARBA" id="ARBA00006484"/>
    </source>
</evidence>
<gene>
    <name evidence="3" type="ORF">ACED39_02070</name>
</gene>